<dbReference type="InterPro" id="IPR052336">
    <property type="entry name" value="MlaD_Phospholipid_Transporter"/>
</dbReference>
<dbReference type="Pfam" id="PF02470">
    <property type="entry name" value="MlaD"/>
    <property type="match status" value="1"/>
</dbReference>
<name>A0A849C7P5_9NOCA</name>
<feature type="domain" description="Mce/MlaD" evidence="2">
    <location>
        <begin position="38"/>
        <end position="110"/>
    </location>
</feature>
<evidence type="ECO:0000313" key="3">
    <source>
        <dbReference type="EMBL" id="NNH74622.1"/>
    </source>
</evidence>
<dbReference type="PANTHER" id="PTHR33371">
    <property type="entry name" value="INTERMEMBRANE PHOSPHOLIPID TRANSPORT SYSTEM BINDING PROTEIN MLAD-RELATED"/>
    <property type="match status" value="1"/>
</dbReference>
<dbReference type="AlphaFoldDB" id="A0A849C7P5"/>
<organism evidence="3 4">
    <name type="scientific">Nocardia uniformis</name>
    <dbReference type="NCBI Taxonomy" id="53432"/>
    <lineage>
        <taxon>Bacteria</taxon>
        <taxon>Bacillati</taxon>
        <taxon>Actinomycetota</taxon>
        <taxon>Actinomycetes</taxon>
        <taxon>Mycobacteriales</taxon>
        <taxon>Nocardiaceae</taxon>
        <taxon>Nocardia</taxon>
    </lineage>
</organism>
<keyword evidence="1" id="KW-0812">Transmembrane</keyword>
<keyword evidence="1" id="KW-0472">Membrane</keyword>
<dbReference type="InterPro" id="IPR003399">
    <property type="entry name" value="Mce/MlaD"/>
</dbReference>
<dbReference type="RefSeq" id="WP_067525585.1">
    <property type="nucleotide sequence ID" value="NZ_JABELX010000015.1"/>
</dbReference>
<evidence type="ECO:0000313" key="4">
    <source>
        <dbReference type="Proteomes" id="UP000586827"/>
    </source>
</evidence>
<feature type="transmembrane region" description="Helical" evidence="1">
    <location>
        <begin position="12"/>
        <end position="31"/>
    </location>
</feature>
<comment type="caution">
    <text evidence="3">The sequence shown here is derived from an EMBL/GenBank/DDBJ whole genome shotgun (WGS) entry which is preliminary data.</text>
</comment>
<protein>
    <submittedName>
        <fullName evidence="3">MCE family protein</fullName>
    </submittedName>
</protein>
<proteinExistence type="predicted"/>
<gene>
    <name evidence="3" type="ORF">HLB23_33045</name>
</gene>
<dbReference type="PANTHER" id="PTHR33371:SF4">
    <property type="entry name" value="INTERMEMBRANE PHOSPHOLIPID TRANSPORT SYSTEM BINDING PROTEIN MLAD"/>
    <property type="match status" value="1"/>
</dbReference>
<dbReference type="Proteomes" id="UP000586827">
    <property type="component" value="Unassembled WGS sequence"/>
</dbReference>
<evidence type="ECO:0000256" key="1">
    <source>
        <dbReference type="SAM" id="Phobius"/>
    </source>
</evidence>
<keyword evidence="4" id="KW-1185">Reference proteome</keyword>
<evidence type="ECO:0000259" key="2">
    <source>
        <dbReference type="Pfam" id="PF02470"/>
    </source>
</evidence>
<reference evidence="3 4" key="1">
    <citation type="submission" date="2020-05" db="EMBL/GenBank/DDBJ databases">
        <title>MicrobeNet Type strains.</title>
        <authorList>
            <person name="Nicholson A.C."/>
        </authorList>
    </citation>
    <scope>NUCLEOTIDE SEQUENCE [LARGE SCALE GENOMIC DNA]</scope>
    <source>
        <strain evidence="3 4">JCM 3224</strain>
    </source>
</reference>
<sequence length="362" mass="37247">MFKRMLGSQAFMSIAGAVVVVIVAVVGYFVMFDPMKKTVAYTAIMPDAVGLYAGNKVTMRGITVGTVDSVEPRGGKVTVGFSVDARYPVYADAAATTVADSIVADRNLAVLSSGKERAVWDPAKPITKTLTPKSITETLTALADLSAELQQADAPDALGSGLAALDAATQGTGQEINDIVHRLGSAMSAPDADIGHLVGIFDSFASVAEKVEAHWGDLRSMLLRLAPALNSASTELIGPGAVLIDRLGAVLPMINDLIVLAGDPIMDALNDSLPLVRLLRANVGSLSEIVLKMPVIATTAQAITDPNGGIAYGSPRVALSAPEADQVCAALEAVSPGQCPGAEGGMVDVPLVQLMLGMAGAR</sequence>
<accession>A0A849C7P5</accession>
<keyword evidence="1" id="KW-1133">Transmembrane helix</keyword>
<dbReference type="GO" id="GO:0005576">
    <property type="term" value="C:extracellular region"/>
    <property type="evidence" value="ECO:0007669"/>
    <property type="project" value="TreeGrafter"/>
</dbReference>
<dbReference type="EMBL" id="JABELX010000015">
    <property type="protein sequence ID" value="NNH74622.1"/>
    <property type="molecule type" value="Genomic_DNA"/>
</dbReference>